<dbReference type="EMBL" id="JAANQT010000931">
    <property type="protein sequence ID" value="KAG1307513.1"/>
    <property type="molecule type" value="Genomic_DNA"/>
</dbReference>
<dbReference type="Proteomes" id="UP000716291">
    <property type="component" value="Unassembled WGS sequence"/>
</dbReference>
<dbReference type="AlphaFoldDB" id="A0A9P6X8P0"/>
<reference evidence="1" key="1">
    <citation type="journal article" date="2020" name="Microb. Genom.">
        <title>Genetic diversity of clinical and environmental Mucorales isolates obtained from an investigation of mucormycosis cases among solid organ transplant recipients.</title>
        <authorList>
            <person name="Nguyen M.H."/>
            <person name="Kaul D."/>
            <person name="Muto C."/>
            <person name="Cheng S.J."/>
            <person name="Richter R.A."/>
            <person name="Bruno V.M."/>
            <person name="Liu G."/>
            <person name="Beyhan S."/>
            <person name="Sundermann A.J."/>
            <person name="Mounaud S."/>
            <person name="Pasculle A.W."/>
            <person name="Nierman W.C."/>
            <person name="Driscoll E."/>
            <person name="Cumbie R."/>
            <person name="Clancy C.J."/>
            <person name="Dupont C.L."/>
        </authorList>
    </citation>
    <scope>NUCLEOTIDE SEQUENCE</scope>
    <source>
        <strain evidence="1">GL11</strain>
    </source>
</reference>
<evidence type="ECO:0000313" key="2">
    <source>
        <dbReference type="Proteomes" id="UP000716291"/>
    </source>
</evidence>
<protein>
    <submittedName>
        <fullName evidence="1">Uncharacterized protein</fullName>
    </submittedName>
</protein>
<gene>
    <name evidence="1" type="ORF">G6F64_006758</name>
</gene>
<comment type="caution">
    <text evidence="1">The sequence shown here is derived from an EMBL/GenBank/DDBJ whole genome shotgun (WGS) entry which is preliminary data.</text>
</comment>
<proteinExistence type="predicted"/>
<accession>A0A9P6X8P0</accession>
<evidence type="ECO:0000313" key="1">
    <source>
        <dbReference type="EMBL" id="KAG1307513.1"/>
    </source>
</evidence>
<keyword evidence="2" id="KW-1185">Reference proteome</keyword>
<sequence length="267" mass="30858">MELPEEIWDELNSSSRNELQSNSKRFIRDTQRYVAGDWTKTPAINKPFMADLKRYQVEAKQVISSRYDDSDKLRIVGRSAAEIFEGLGAYMESGDQETFLQVMEKVRQLSIFSFATSQEIDRERENDSSNAIDYKTFDQARFSHQLGEKCSHPQSYPRILWLCLQHQADVNFCSCAEITEIDDETEANIEPSSSTTIMQMDSIATPEIHAKRSSKIITLHHQTWEAPCHLSHESQEELRWWKDFASTRNGLDIQKPAERNLRKASSV</sequence>
<organism evidence="1 2">
    <name type="scientific">Rhizopus oryzae</name>
    <name type="common">Mucormycosis agent</name>
    <name type="synonym">Rhizopus arrhizus var. delemar</name>
    <dbReference type="NCBI Taxonomy" id="64495"/>
    <lineage>
        <taxon>Eukaryota</taxon>
        <taxon>Fungi</taxon>
        <taxon>Fungi incertae sedis</taxon>
        <taxon>Mucoromycota</taxon>
        <taxon>Mucoromycotina</taxon>
        <taxon>Mucoromycetes</taxon>
        <taxon>Mucorales</taxon>
        <taxon>Mucorineae</taxon>
        <taxon>Rhizopodaceae</taxon>
        <taxon>Rhizopus</taxon>
    </lineage>
</organism>
<name>A0A9P6X8P0_RHIOR</name>